<proteinExistence type="inferred from homology"/>
<keyword evidence="5" id="KW-1185">Reference proteome</keyword>
<evidence type="ECO:0000313" key="5">
    <source>
        <dbReference type="Proteomes" id="UP000295706"/>
    </source>
</evidence>
<dbReference type="SUPFAM" id="SSF63411">
    <property type="entry name" value="LuxS/MPP-like metallohydrolase"/>
    <property type="match status" value="2"/>
</dbReference>
<evidence type="ECO:0000259" key="3">
    <source>
        <dbReference type="Pfam" id="PF05193"/>
    </source>
</evidence>
<dbReference type="Proteomes" id="UP000295706">
    <property type="component" value="Unassembled WGS sequence"/>
</dbReference>
<dbReference type="Pfam" id="PF00675">
    <property type="entry name" value="Peptidase_M16"/>
    <property type="match status" value="1"/>
</dbReference>
<dbReference type="PANTHER" id="PTHR11851:SF49">
    <property type="entry name" value="MITOCHONDRIAL-PROCESSING PEPTIDASE SUBUNIT ALPHA"/>
    <property type="match status" value="1"/>
</dbReference>
<dbReference type="Gene3D" id="3.30.830.10">
    <property type="entry name" value="Metalloenzyme, LuxS/M16 peptidase-like"/>
    <property type="match status" value="2"/>
</dbReference>
<dbReference type="AlphaFoldDB" id="A0A4R4KIS7"/>
<evidence type="ECO:0000259" key="2">
    <source>
        <dbReference type="Pfam" id="PF00675"/>
    </source>
</evidence>
<name>A0A4R4KIS7_9BACT</name>
<dbReference type="PANTHER" id="PTHR11851">
    <property type="entry name" value="METALLOPROTEASE"/>
    <property type="match status" value="1"/>
</dbReference>
<comment type="caution">
    <text evidence="4">The sequence shown here is derived from an EMBL/GenBank/DDBJ whole genome shotgun (WGS) entry which is preliminary data.</text>
</comment>
<dbReference type="InterPro" id="IPR011249">
    <property type="entry name" value="Metalloenz_LuxS/M16"/>
</dbReference>
<dbReference type="InterPro" id="IPR011765">
    <property type="entry name" value="Pept_M16_N"/>
</dbReference>
<evidence type="ECO:0000256" key="1">
    <source>
        <dbReference type="ARBA" id="ARBA00007261"/>
    </source>
</evidence>
<feature type="domain" description="Peptidase M16 C-terminal" evidence="3">
    <location>
        <begin position="187"/>
        <end position="359"/>
    </location>
</feature>
<feature type="domain" description="Peptidase M16 N-terminal" evidence="2">
    <location>
        <begin position="33"/>
        <end position="180"/>
    </location>
</feature>
<dbReference type="Pfam" id="PF05193">
    <property type="entry name" value="Peptidase_M16_C"/>
    <property type="match status" value="1"/>
</dbReference>
<comment type="similarity">
    <text evidence="1">Belongs to the peptidase M16 family.</text>
</comment>
<dbReference type="InterPro" id="IPR050361">
    <property type="entry name" value="MPP/UQCRC_Complex"/>
</dbReference>
<sequence length="433" mass="49882">MKRNNSRKRLPSGQALSTVLEEYHLHTLSNGIRVAHKQVPHTQIAHCGIMLDIGSRDESPEQQGLAHFWEHMAFKGTEKRRSHHIINRLEIVGGELNAYTTKEKICFHASVLDEHFEKALELLTDISFHSVFPEKQIERERNVILEEMSMYYDSPEDAIQDDFDTLIFPEHSLGYNILGTTETVKRFTREDLRAFILEHLDTEHIIVSSVSRLPFAKVVRLAEKHLSHIEFKKTSGLRVAPRLYIPTQEVVKRSLTQAQCAMGAPAYALNDDRRLPFFMLVNLLGGPGMNSRFNMALRERFGFVYAIEANYTAYLDTGFMGIFFGTEQKQLERSIYLIHKELKRLREQPLSTMQLHHTKVQLMGQMAMSEESNLSFMLMMAKSLLDTGRVDTLPEIFSEIQHVSAVQLQELARDMFDESKFSYLTFLPEDSAE</sequence>
<dbReference type="GO" id="GO:0046872">
    <property type="term" value="F:metal ion binding"/>
    <property type="evidence" value="ECO:0007669"/>
    <property type="project" value="InterPro"/>
</dbReference>
<protein>
    <submittedName>
        <fullName evidence="4">Insulinase family protein</fullName>
    </submittedName>
</protein>
<evidence type="ECO:0000313" key="4">
    <source>
        <dbReference type="EMBL" id="TDB68078.1"/>
    </source>
</evidence>
<gene>
    <name evidence="4" type="ORF">EZE20_03925</name>
</gene>
<dbReference type="InterPro" id="IPR007863">
    <property type="entry name" value="Peptidase_M16_C"/>
</dbReference>
<reference evidence="4 5" key="1">
    <citation type="submission" date="2019-02" db="EMBL/GenBank/DDBJ databases">
        <title>Arundinibacter roseus gen. nov., sp. nov., a new member of the family Cytophagaceae.</title>
        <authorList>
            <person name="Szuroczki S."/>
            <person name="Khayer B."/>
            <person name="Sproer C."/>
            <person name="Toumi M."/>
            <person name="Szabo A."/>
            <person name="Felfoldi T."/>
            <person name="Schumann P."/>
            <person name="Toth E."/>
        </authorList>
    </citation>
    <scope>NUCLEOTIDE SEQUENCE [LARGE SCALE GENOMIC DNA]</scope>
    <source>
        <strain evidence="4 5">DMA-k-7a</strain>
    </source>
</reference>
<accession>A0A4R4KIS7</accession>
<dbReference type="EMBL" id="SMJU01000002">
    <property type="protein sequence ID" value="TDB68078.1"/>
    <property type="molecule type" value="Genomic_DNA"/>
</dbReference>
<dbReference type="RefSeq" id="WP_132114696.1">
    <property type="nucleotide sequence ID" value="NZ_SMJU01000002.1"/>
</dbReference>
<organism evidence="4 5">
    <name type="scientific">Arundinibacter roseus</name>
    <dbReference type="NCBI Taxonomy" id="2070510"/>
    <lineage>
        <taxon>Bacteria</taxon>
        <taxon>Pseudomonadati</taxon>
        <taxon>Bacteroidota</taxon>
        <taxon>Cytophagia</taxon>
        <taxon>Cytophagales</taxon>
        <taxon>Spirosomataceae</taxon>
        <taxon>Arundinibacter</taxon>
    </lineage>
</organism>
<dbReference type="OrthoDB" id="9811314at2"/>